<organism evidence="1 2">
    <name type="scientific">Melia azedarach</name>
    <name type="common">Chinaberry tree</name>
    <dbReference type="NCBI Taxonomy" id="155640"/>
    <lineage>
        <taxon>Eukaryota</taxon>
        <taxon>Viridiplantae</taxon>
        <taxon>Streptophyta</taxon>
        <taxon>Embryophyta</taxon>
        <taxon>Tracheophyta</taxon>
        <taxon>Spermatophyta</taxon>
        <taxon>Magnoliopsida</taxon>
        <taxon>eudicotyledons</taxon>
        <taxon>Gunneridae</taxon>
        <taxon>Pentapetalae</taxon>
        <taxon>rosids</taxon>
        <taxon>malvids</taxon>
        <taxon>Sapindales</taxon>
        <taxon>Meliaceae</taxon>
        <taxon>Melia</taxon>
    </lineage>
</organism>
<reference evidence="1 2" key="1">
    <citation type="journal article" date="2023" name="Science">
        <title>Complex scaffold remodeling in plant triterpene biosynthesis.</title>
        <authorList>
            <person name="De La Pena R."/>
            <person name="Hodgson H."/>
            <person name="Liu J.C."/>
            <person name="Stephenson M.J."/>
            <person name="Martin A.C."/>
            <person name="Owen C."/>
            <person name="Harkess A."/>
            <person name="Leebens-Mack J."/>
            <person name="Jimenez L.E."/>
            <person name="Osbourn A."/>
            <person name="Sattely E.S."/>
        </authorList>
    </citation>
    <scope>NUCLEOTIDE SEQUENCE [LARGE SCALE GENOMIC DNA]</scope>
    <source>
        <strain evidence="2">cv. JPN11</strain>
        <tissue evidence="1">Leaf</tissue>
    </source>
</reference>
<accession>A0ACC1XMW6</accession>
<keyword evidence="2" id="KW-1185">Reference proteome</keyword>
<dbReference type="EMBL" id="CM051401">
    <property type="protein sequence ID" value="KAJ4712084.1"/>
    <property type="molecule type" value="Genomic_DNA"/>
</dbReference>
<gene>
    <name evidence="1" type="ORF">OWV82_014390</name>
</gene>
<evidence type="ECO:0000313" key="2">
    <source>
        <dbReference type="Proteomes" id="UP001164539"/>
    </source>
</evidence>
<evidence type="ECO:0000313" key="1">
    <source>
        <dbReference type="EMBL" id="KAJ4712084.1"/>
    </source>
</evidence>
<comment type="caution">
    <text evidence="1">The sequence shown here is derived from an EMBL/GenBank/DDBJ whole genome shotgun (WGS) entry which is preliminary data.</text>
</comment>
<name>A0ACC1XMW6_MELAZ</name>
<sequence>MKSLVMQRNGCTVFNENGEIVYRIDNYNNKGSNEVYLTDLRGQVLFTILRKVWLFGQWKGCKGDCSNLNKEKPKFQVNKKGQITLLSNDAEAGCYKLEASAGISAFKIVDSREGGVAAEAKKKTVVFRSIIRR</sequence>
<proteinExistence type="predicted"/>
<protein>
    <submittedName>
        <fullName evidence="1">Protein LURP-one-related like</fullName>
    </submittedName>
</protein>
<dbReference type="Proteomes" id="UP001164539">
    <property type="component" value="Chromosome 8"/>
</dbReference>